<dbReference type="InterPro" id="IPR051500">
    <property type="entry name" value="cTAGE_MIA/OTOR"/>
</dbReference>
<dbReference type="Proteomes" id="UP000694388">
    <property type="component" value="Unplaced"/>
</dbReference>
<dbReference type="GO" id="GO:0006888">
    <property type="term" value="P:endoplasmic reticulum to Golgi vesicle-mediated transport"/>
    <property type="evidence" value="ECO:0007669"/>
    <property type="project" value="TreeGrafter"/>
</dbReference>
<keyword evidence="5" id="KW-1185">Reference proteome</keyword>
<name>A0A8C4QFT5_EPTBU</name>
<dbReference type="PANTHER" id="PTHR23158:SF33">
    <property type="entry name" value="TRANSPORT AND GOLGI ORGANIZATION PROTEIN 1"/>
    <property type="match status" value="1"/>
</dbReference>
<sequence>MTEMYKDKEVILQRKLVEEEQMRQRNEVKLSQADEELLQKREETKIFREKAETYREEIKKLEESYKEQLSDNEKKVHENWLSARTSERDLLKARRDIVNLRERLAELDLKLALVQSNDFLPVPHVPPGAPVPYVPPRGGVPWRNNSFTTSPGSIPPSPPRLTDEPRQSTFPGAVVSQRRGGHPSLGLEAAVYPSQVVHMVDGVVLTRNAPNRAHLCSGLLHLACSLRTPSSFPRHTALSSGSKLQKNGWFVFSLQPLKKFLI</sequence>
<evidence type="ECO:0000256" key="3">
    <source>
        <dbReference type="SAM" id="MobiDB-lite"/>
    </source>
</evidence>
<feature type="region of interest" description="Disordered" evidence="3">
    <location>
        <begin position="142"/>
        <end position="167"/>
    </location>
</feature>
<evidence type="ECO:0000256" key="1">
    <source>
        <dbReference type="ARBA" id="ARBA00023054"/>
    </source>
</evidence>
<evidence type="ECO:0000313" key="5">
    <source>
        <dbReference type="Proteomes" id="UP000694388"/>
    </source>
</evidence>
<evidence type="ECO:0000256" key="2">
    <source>
        <dbReference type="SAM" id="Coils"/>
    </source>
</evidence>
<proteinExistence type="predicted"/>
<reference evidence="4" key="1">
    <citation type="submission" date="2025-08" db="UniProtKB">
        <authorList>
            <consortium name="Ensembl"/>
        </authorList>
    </citation>
    <scope>IDENTIFICATION</scope>
</reference>
<dbReference type="GO" id="GO:0009306">
    <property type="term" value="P:protein secretion"/>
    <property type="evidence" value="ECO:0007669"/>
    <property type="project" value="TreeGrafter"/>
</dbReference>
<dbReference type="PANTHER" id="PTHR23158">
    <property type="entry name" value="MELANOMA INHIBITORY ACTIVITY-RELATED"/>
    <property type="match status" value="1"/>
</dbReference>
<protein>
    <submittedName>
        <fullName evidence="4">Uncharacterized protein</fullName>
    </submittedName>
</protein>
<dbReference type="GeneTree" id="ENSGT00950000182767"/>
<dbReference type="GO" id="GO:0035459">
    <property type="term" value="P:vesicle cargo loading"/>
    <property type="evidence" value="ECO:0007669"/>
    <property type="project" value="TreeGrafter"/>
</dbReference>
<dbReference type="GO" id="GO:0070971">
    <property type="term" value="C:endoplasmic reticulum exit site"/>
    <property type="evidence" value="ECO:0007669"/>
    <property type="project" value="TreeGrafter"/>
</dbReference>
<evidence type="ECO:0000313" key="4">
    <source>
        <dbReference type="Ensembl" id="ENSEBUP00000014039.1"/>
    </source>
</evidence>
<reference evidence="4" key="2">
    <citation type="submission" date="2025-09" db="UniProtKB">
        <authorList>
            <consortium name="Ensembl"/>
        </authorList>
    </citation>
    <scope>IDENTIFICATION</scope>
</reference>
<keyword evidence="1 2" id="KW-0175">Coiled coil</keyword>
<organism evidence="4 5">
    <name type="scientific">Eptatretus burgeri</name>
    <name type="common">Inshore hagfish</name>
    <dbReference type="NCBI Taxonomy" id="7764"/>
    <lineage>
        <taxon>Eukaryota</taxon>
        <taxon>Metazoa</taxon>
        <taxon>Chordata</taxon>
        <taxon>Craniata</taxon>
        <taxon>Vertebrata</taxon>
        <taxon>Cyclostomata</taxon>
        <taxon>Myxini</taxon>
        <taxon>Myxiniformes</taxon>
        <taxon>Myxinidae</taxon>
        <taxon>Eptatretinae</taxon>
        <taxon>Eptatretus</taxon>
    </lineage>
</organism>
<dbReference type="Ensembl" id="ENSEBUT00000014615.1">
    <property type="protein sequence ID" value="ENSEBUP00000014039.1"/>
    <property type="gene ID" value="ENSEBUG00000008847.1"/>
</dbReference>
<feature type="coiled-coil region" evidence="2">
    <location>
        <begin position="16"/>
        <end position="117"/>
    </location>
</feature>
<dbReference type="AlphaFoldDB" id="A0A8C4QFT5"/>
<accession>A0A8C4QFT5</accession>
<dbReference type="GO" id="GO:0005789">
    <property type="term" value="C:endoplasmic reticulum membrane"/>
    <property type="evidence" value="ECO:0007669"/>
    <property type="project" value="TreeGrafter"/>
</dbReference>